<dbReference type="OrthoDB" id="596403at2"/>
<dbReference type="Proteomes" id="UP000238442">
    <property type="component" value="Chromosome"/>
</dbReference>
<dbReference type="PANTHER" id="PTHR30441">
    <property type="entry name" value="DUF748 DOMAIN-CONTAINING PROTEIN"/>
    <property type="match status" value="1"/>
</dbReference>
<accession>A0A2S0HVN9</accession>
<gene>
    <name evidence="2" type="ORF">C5O00_03290</name>
</gene>
<proteinExistence type="predicted"/>
<reference evidence="2 3" key="1">
    <citation type="submission" date="2018-02" db="EMBL/GenBank/DDBJ databases">
        <title>Genomic analysis of the strain RR4-38 isolated from a seawater recirculating aquaculture system.</title>
        <authorList>
            <person name="Kim Y.-S."/>
            <person name="Jang Y.H."/>
            <person name="Kim K.-H."/>
        </authorList>
    </citation>
    <scope>NUCLEOTIDE SEQUENCE [LARGE SCALE GENOMIC DNA]</scope>
    <source>
        <strain evidence="2 3">RR4-38</strain>
    </source>
</reference>
<dbReference type="InterPro" id="IPR052894">
    <property type="entry name" value="AsmA-related"/>
</dbReference>
<dbReference type="GO" id="GO:0090313">
    <property type="term" value="P:regulation of protein targeting to membrane"/>
    <property type="evidence" value="ECO:0007669"/>
    <property type="project" value="TreeGrafter"/>
</dbReference>
<dbReference type="GO" id="GO:0005886">
    <property type="term" value="C:plasma membrane"/>
    <property type="evidence" value="ECO:0007669"/>
    <property type="project" value="TreeGrafter"/>
</dbReference>
<evidence type="ECO:0000313" key="2">
    <source>
        <dbReference type="EMBL" id="AVI50243.1"/>
    </source>
</evidence>
<feature type="compositionally biased region" description="Low complexity" evidence="1">
    <location>
        <begin position="832"/>
        <end position="841"/>
    </location>
</feature>
<evidence type="ECO:0000313" key="3">
    <source>
        <dbReference type="Proteomes" id="UP000238442"/>
    </source>
</evidence>
<dbReference type="PANTHER" id="PTHR30441:SF8">
    <property type="entry name" value="DUF748 DOMAIN-CONTAINING PROTEIN"/>
    <property type="match status" value="1"/>
</dbReference>
<keyword evidence="3" id="KW-1185">Reference proteome</keyword>
<name>A0A2S0HVN9_9FLAO</name>
<dbReference type="EMBL" id="CP027062">
    <property type="protein sequence ID" value="AVI50243.1"/>
    <property type="molecule type" value="Genomic_DNA"/>
</dbReference>
<sequence>MKKILKITGVLLGLIVLVLLLAPFLFKGTLENLLKKNLNNNLNAVVEWESMDLSLFSSFPDAAVKIKNFSVVNYAPFVGDTLASGKQITLDMGITQLFKSSNDAIVINALGLDDARVNIVVDSLGRANYDITKTKDPSEENTETTEGFTFNLQGYQINNTEINYMDELSKTYLSLTEVNHSGNGDFSLAQSKLDTDTDAVVSLKIGEVSYLTNNIISLDALIQMDLESQKYTFLENEARVNELPLTFDGFVQVNEDNTEMDLSFKTPSSDFRNFLAVMPREYVKDLEGVATTGDFSVKGMLKGKVDDDHIPMMDIAVRSSNASFKYPDLPKAVRNISIDAQLKNDTGLAEDTYLNIGGLTFKIDDEIFSANGSIRNLTKNALVNMAMKGTLDLSKIDQVLPVELDQQLSGVFKADVRTNFDMASIENEQYQSIQTYGTASLSDFSYKDPDFKNEIKIETVSMDLSPGNIQLNEMKGSTGETDISATGTIQNLVPWIMAKQDLKGRFNVKSNTFNLNDFKSADTETASTSGKSAITTESDEQIKIPDFLDATLDFTAMKVIYDDITLNNASGTVSIKEETANLNNVKSDLFGGNAALSGNVSTRSKTPTFTMDLDLSKINISESFRKLELLKYLAPIANALDGDLNTRIQLKGVLNDNLTPDLKSLAGNAAAQILTAELSTERTPVLARLGEKAPFLQLDKLSLRDLSTAFTFNNGKIEVKPFSFDVKGVEVTASGSHSLDKSMSYTLDMQVPARYLGSDVTQLLSKLDPADANNMTVNIPVGVSGTVTSPNISVNMQSAVTQLTNKLIEKQKQELKNKGTDILKDLLGGGNSNSNTQGNNSDPKDPKKTDPVTTDPEKVVKGLLGDLLKGTKKKDSVNN</sequence>
<organism evidence="2 3">
    <name type="scientific">Pukyongia salina</name>
    <dbReference type="NCBI Taxonomy" id="2094025"/>
    <lineage>
        <taxon>Bacteria</taxon>
        <taxon>Pseudomonadati</taxon>
        <taxon>Bacteroidota</taxon>
        <taxon>Flavobacteriia</taxon>
        <taxon>Flavobacteriales</taxon>
        <taxon>Flavobacteriaceae</taxon>
        <taxon>Pukyongia</taxon>
    </lineage>
</organism>
<dbReference type="KEGG" id="aue:C5O00_03290"/>
<evidence type="ECO:0000256" key="1">
    <source>
        <dbReference type="SAM" id="MobiDB-lite"/>
    </source>
</evidence>
<dbReference type="RefSeq" id="WP_105214918.1">
    <property type="nucleotide sequence ID" value="NZ_CP027062.1"/>
</dbReference>
<feature type="compositionally biased region" description="Basic and acidic residues" evidence="1">
    <location>
        <begin position="842"/>
        <end position="860"/>
    </location>
</feature>
<protein>
    <submittedName>
        <fullName evidence="2">AsmA family protein</fullName>
    </submittedName>
</protein>
<dbReference type="AlphaFoldDB" id="A0A2S0HVN9"/>
<feature type="region of interest" description="Disordered" evidence="1">
    <location>
        <begin position="822"/>
        <end position="879"/>
    </location>
</feature>